<dbReference type="InterPro" id="IPR031325">
    <property type="entry name" value="RHS_repeat"/>
</dbReference>
<dbReference type="InterPro" id="IPR028974">
    <property type="entry name" value="TSP_type-3_rpt"/>
</dbReference>
<dbReference type="Proteomes" id="UP000008888">
    <property type="component" value="Chromosome"/>
</dbReference>
<dbReference type="KEGG" id="mmt:Metme_3639"/>
<dbReference type="OrthoDB" id="5378341at2"/>
<reference key="2">
    <citation type="submission" date="2011-05" db="EMBL/GenBank/DDBJ databases">
        <title>Complete genome sequence of the aerobic marine methanotroph Methylomonas methanica MC09.</title>
        <authorList>
            <person name="Boden R."/>
            <person name="Cunliffe M."/>
            <person name="Scanlan J."/>
            <person name="Moussard H."/>
            <person name="Kits K.D."/>
            <person name="Klotz M."/>
            <person name="Jetten M."/>
            <person name="Vuilleumier S."/>
            <person name="Han J."/>
            <person name="Peters L."/>
            <person name="Mikhailova N."/>
            <person name="Teshima H."/>
            <person name="Tapia R."/>
            <person name="Kyrpides N."/>
            <person name="Ivanova N."/>
            <person name="Pagani I."/>
            <person name="Cheng J.-F."/>
            <person name="Goodwin L."/>
            <person name="Han C."/>
            <person name="Hauser L."/>
            <person name="Land M."/>
            <person name="Lapidus A."/>
            <person name="Lucas S."/>
            <person name="Pitluck S."/>
            <person name="Woyke T."/>
            <person name="Stein L.Y."/>
            <person name="Murrell C."/>
        </authorList>
    </citation>
    <scope>NUCLEOTIDE SEQUENCE</scope>
    <source>
        <strain>MC09</strain>
    </source>
</reference>
<proteinExistence type="predicted"/>
<dbReference type="SUPFAM" id="SSF103647">
    <property type="entry name" value="TSP type-3 repeat"/>
    <property type="match status" value="1"/>
</dbReference>
<dbReference type="Pfam" id="PF05593">
    <property type="entry name" value="RHS_repeat"/>
    <property type="match status" value="1"/>
</dbReference>
<dbReference type="Gene3D" id="4.10.1080.10">
    <property type="entry name" value="TSP type-3 repeat"/>
    <property type="match status" value="1"/>
</dbReference>
<dbReference type="HOGENOM" id="CLU_1382710_0_0_6"/>
<evidence type="ECO:0000256" key="3">
    <source>
        <dbReference type="ARBA" id="ARBA00022729"/>
    </source>
</evidence>
<evidence type="ECO:0000256" key="1">
    <source>
        <dbReference type="ARBA" id="ARBA00004613"/>
    </source>
</evidence>
<gene>
    <name evidence="6" type="ordered locus">Metme_3639</name>
</gene>
<keyword evidence="2" id="KW-0964">Secreted</keyword>
<dbReference type="STRING" id="857087.Metme_3639"/>
<dbReference type="eggNOG" id="COG3209">
    <property type="taxonomic scope" value="Bacteria"/>
</dbReference>
<sequence length="197" mass="20780">MSGNSSGDRASCAFNGISAETSASSSGPSALVRLIPWALLGCFPLILSTSVYAGVEINYVYDDLNRLTSVARQDGPAITYQYDASGNFDTQGVSNSPDTDGDLVANFVDTDDDGDGMSDAFELQYGFDPLNAADATLDSDNDGISNLAEFQAGTNPLQSNTSTQVPALPDRGRMLWLLALSLFLLLASQSQKTKKGI</sequence>
<keyword evidence="7" id="KW-1185">Reference proteome</keyword>
<keyword evidence="5" id="KW-0812">Transmembrane</keyword>
<reference evidence="7" key="3">
    <citation type="submission" date="2011-05" db="EMBL/GenBank/DDBJ databases">
        <title>Complete sequence of Methylomonas methanica MC09.</title>
        <authorList>
            <consortium name="US DOE Joint Genome Institute"/>
            <person name="Lucas S."/>
            <person name="Han J."/>
            <person name="Lapidus A."/>
            <person name="Cheng J.-F."/>
            <person name="Goodwin L."/>
            <person name="Pitluck S."/>
            <person name="Peters L."/>
            <person name="Mikhailova N."/>
            <person name="Teshima H."/>
            <person name="Han C."/>
            <person name="Tapia R."/>
            <person name="Land M."/>
            <person name="Hauser L."/>
            <person name="Kyrpides N."/>
            <person name="Ivanova N."/>
            <person name="Pagani I."/>
            <person name="Stein L."/>
            <person name="Woyke T."/>
        </authorList>
    </citation>
    <scope>NUCLEOTIDE SEQUENCE [LARGE SCALE GENOMIC DNA]</scope>
    <source>
        <strain evidence="7">MC09</strain>
    </source>
</reference>
<evidence type="ECO:0000256" key="2">
    <source>
        <dbReference type="ARBA" id="ARBA00022525"/>
    </source>
</evidence>
<protein>
    <submittedName>
        <fullName evidence="6">YD repeat-containing protein</fullName>
    </submittedName>
</protein>
<feature type="transmembrane region" description="Helical" evidence="5">
    <location>
        <begin position="34"/>
        <end position="55"/>
    </location>
</feature>
<evidence type="ECO:0000313" key="7">
    <source>
        <dbReference type="Proteomes" id="UP000008888"/>
    </source>
</evidence>
<dbReference type="InterPro" id="IPR059100">
    <property type="entry name" value="TSP3_bac"/>
</dbReference>
<keyword evidence="5" id="KW-1133">Transmembrane helix</keyword>
<dbReference type="AlphaFoldDB" id="F9ZVL8"/>
<reference evidence="6 7" key="1">
    <citation type="journal article" date="2011" name="J. Bacteriol.">
        <title>Complete Genome Sequence of the Aerobic Marine Methanotroph Methylomonas methanica MC09.</title>
        <authorList>
            <person name="Boden R."/>
            <person name="Cunliffe M."/>
            <person name="Scanlan J."/>
            <person name="Moussard H."/>
            <person name="Kits K.D."/>
            <person name="Klotz M.G."/>
            <person name="Jetten M.S."/>
            <person name="Vuilleumier S."/>
            <person name="Han J."/>
            <person name="Peters L."/>
            <person name="Mikhailova N."/>
            <person name="Teshima H."/>
            <person name="Tapia R."/>
            <person name="Kyrpides N."/>
            <person name="Ivanova N."/>
            <person name="Pagani I."/>
            <person name="Cheng J.F."/>
            <person name="Goodwin L."/>
            <person name="Han C."/>
            <person name="Hauser L."/>
            <person name="Land M.L."/>
            <person name="Lapidus A."/>
            <person name="Lucas S."/>
            <person name="Pitluck S."/>
            <person name="Woyke T."/>
            <person name="Stein L."/>
            <person name="Murrell J.C."/>
        </authorList>
    </citation>
    <scope>NUCLEOTIDE SEQUENCE [LARGE SCALE GENOMIC DNA]</scope>
    <source>
        <strain evidence="6 7">MC09</strain>
    </source>
</reference>
<keyword evidence="3" id="KW-0732">Signal</keyword>
<dbReference type="NCBIfam" id="TIGR01643">
    <property type="entry name" value="YD_repeat_2x"/>
    <property type="match status" value="1"/>
</dbReference>
<dbReference type="EMBL" id="CP002738">
    <property type="protein sequence ID" value="AEG02000.1"/>
    <property type="molecule type" value="Genomic_DNA"/>
</dbReference>
<evidence type="ECO:0000256" key="4">
    <source>
        <dbReference type="ARBA" id="ARBA00022837"/>
    </source>
</evidence>
<keyword evidence="4" id="KW-0106">Calcium</keyword>
<dbReference type="GO" id="GO:0005509">
    <property type="term" value="F:calcium ion binding"/>
    <property type="evidence" value="ECO:0007669"/>
    <property type="project" value="InterPro"/>
</dbReference>
<comment type="subcellular location">
    <subcellularLocation>
        <location evidence="1">Secreted</location>
    </subcellularLocation>
</comment>
<evidence type="ECO:0000256" key="5">
    <source>
        <dbReference type="SAM" id="Phobius"/>
    </source>
</evidence>
<dbReference type="RefSeq" id="WP_013820219.1">
    <property type="nucleotide sequence ID" value="NC_015572.1"/>
</dbReference>
<evidence type="ECO:0000313" key="6">
    <source>
        <dbReference type="EMBL" id="AEG02000.1"/>
    </source>
</evidence>
<dbReference type="Pfam" id="PF18884">
    <property type="entry name" value="TSP3_bac"/>
    <property type="match status" value="2"/>
</dbReference>
<dbReference type="InterPro" id="IPR006530">
    <property type="entry name" value="YD"/>
</dbReference>
<accession>F9ZVL8</accession>
<organism evidence="6 7">
    <name type="scientific">Methylomonas methanica (strain DSM 25384 / MC09)</name>
    <dbReference type="NCBI Taxonomy" id="857087"/>
    <lineage>
        <taxon>Bacteria</taxon>
        <taxon>Pseudomonadati</taxon>
        <taxon>Pseudomonadota</taxon>
        <taxon>Gammaproteobacteria</taxon>
        <taxon>Methylococcales</taxon>
        <taxon>Methylococcaceae</taxon>
        <taxon>Methylomonas</taxon>
    </lineage>
</organism>
<name>F9ZVL8_METMM</name>
<keyword evidence="5" id="KW-0472">Membrane</keyword>